<accession>G3ANP0</accession>
<reference evidence="2 3" key="1">
    <citation type="journal article" date="2011" name="Proc. Natl. Acad. Sci. U.S.A.">
        <title>Comparative genomics of xylose-fermenting fungi for enhanced biofuel production.</title>
        <authorList>
            <person name="Wohlbach D.J."/>
            <person name="Kuo A."/>
            <person name="Sato T.K."/>
            <person name="Potts K.M."/>
            <person name="Salamov A.A."/>
            <person name="LaButti K.M."/>
            <person name="Sun H."/>
            <person name="Clum A."/>
            <person name="Pangilinan J.L."/>
            <person name="Lindquist E.A."/>
            <person name="Lucas S."/>
            <person name="Lapidus A."/>
            <person name="Jin M."/>
            <person name="Gunawan C."/>
            <person name="Balan V."/>
            <person name="Dale B.E."/>
            <person name="Jeffries T.W."/>
            <person name="Zinkel R."/>
            <person name="Barry K.W."/>
            <person name="Grigoriev I.V."/>
            <person name="Gasch A.P."/>
        </authorList>
    </citation>
    <scope>NUCLEOTIDE SEQUENCE [LARGE SCALE GENOMIC DNA]</scope>
    <source>
        <strain evidence="3">NRRL Y-27907 / 11-Y1</strain>
    </source>
</reference>
<feature type="transmembrane region" description="Helical" evidence="1">
    <location>
        <begin position="178"/>
        <end position="196"/>
    </location>
</feature>
<feature type="transmembrane region" description="Helical" evidence="1">
    <location>
        <begin position="212"/>
        <end position="231"/>
    </location>
</feature>
<name>G3ANP0_SPAPN</name>
<dbReference type="Proteomes" id="UP000000709">
    <property type="component" value="Unassembled WGS sequence"/>
</dbReference>
<feature type="transmembrane region" description="Helical" evidence="1">
    <location>
        <begin position="344"/>
        <end position="368"/>
    </location>
</feature>
<feature type="transmembrane region" description="Helical" evidence="1">
    <location>
        <begin position="473"/>
        <end position="491"/>
    </location>
</feature>
<dbReference type="EMBL" id="GL996502">
    <property type="protein sequence ID" value="EGW32569.1"/>
    <property type="molecule type" value="Genomic_DNA"/>
</dbReference>
<dbReference type="eggNOG" id="ENOG502T2TV">
    <property type="taxonomic scope" value="Eukaryota"/>
</dbReference>
<organism evidence="3">
    <name type="scientific">Spathaspora passalidarum (strain NRRL Y-27907 / 11-Y1)</name>
    <dbReference type="NCBI Taxonomy" id="619300"/>
    <lineage>
        <taxon>Eukaryota</taxon>
        <taxon>Fungi</taxon>
        <taxon>Dikarya</taxon>
        <taxon>Ascomycota</taxon>
        <taxon>Saccharomycotina</taxon>
        <taxon>Pichiomycetes</taxon>
        <taxon>Debaryomycetaceae</taxon>
        <taxon>Spathaspora</taxon>
    </lineage>
</organism>
<proteinExistence type="predicted"/>
<feature type="transmembrane region" description="Helical" evidence="1">
    <location>
        <begin position="302"/>
        <end position="324"/>
    </location>
</feature>
<dbReference type="AlphaFoldDB" id="G3ANP0"/>
<sequence>MGIGPTALDFNNGVVCRPVVQSESRKAHIHVYVDAIDIKDKSFIDSLKLPVLIFRAPYIFNFSNIPSPDSYYDLYAANKKILYGDIIDTERIKFKLEPYDTYNIDHDKIWNDFITLDRKDQEGHKHAGVNFTVPESGIYCVYIAPPDNQGIINIRVPVKFENEYGNLPYLYYKQKYDLNWPVAIGILLLFKLSRYIRKVTGKDFKNVSQLSMVSWIILIYILIPFIAIVIFQKLCLDLSNIISCSSLNSILLRIVELIEVWFFTWVGFIFALFSIGLGVFFNSEHLDRILTREAEDEEEPKISMLVLFFLVNLIVDFLVVIIQSSPPKFPFYLGLVTEFEKSRGSWTALMVATLDFIYLCFRVVWWILPAGYLLKIKLLIPSIPPSSKLDFDSYQQSSKLLRLTVWIVMLLPVTIGSLLLAFDSYNRSTLEMSIPKLPQPGSESRKIVYDLAIKFWKQEIDQLSPGVNDGDPWYFWIYMIVFVITFLLIWIKNNKGVALGQDDDDSIEYNEFSGKYNQSIRLCDLS</sequence>
<protein>
    <submittedName>
        <fullName evidence="2">Uncharacterized protein</fullName>
    </submittedName>
</protein>
<dbReference type="OrthoDB" id="4022842at2759"/>
<dbReference type="GeneID" id="18875148"/>
<feature type="transmembrane region" description="Helical" evidence="1">
    <location>
        <begin position="261"/>
        <end position="281"/>
    </location>
</feature>
<keyword evidence="1" id="KW-1133">Transmembrane helix</keyword>
<keyword evidence="3" id="KW-1185">Reference proteome</keyword>
<keyword evidence="1" id="KW-0812">Transmembrane</keyword>
<dbReference type="HOGENOM" id="CLU_041160_0_0_1"/>
<evidence type="ECO:0000256" key="1">
    <source>
        <dbReference type="SAM" id="Phobius"/>
    </source>
</evidence>
<gene>
    <name evidence="2" type="ORF">SPAPADRAFT_67169</name>
</gene>
<feature type="transmembrane region" description="Helical" evidence="1">
    <location>
        <begin position="403"/>
        <end position="422"/>
    </location>
</feature>
<dbReference type="InParanoid" id="G3ANP0"/>
<dbReference type="OMA" id="YNDMAIN"/>
<dbReference type="RefSeq" id="XP_007375845.1">
    <property type="nucleotide sequence ID" value="XM_007375783.1"/>
</dbReference>
<dbReference type="KEGG" id="spaa:SPAPADRAFT_67169"/>
<keyword evidence="1" id="KW-0472">Membrane</keyword>
<evidence type="ECO:0000313" key="3">
    <source>
        <dbReference type="Proteomes" id="UP000000709"/>
    </source>
</evidence>
<evidence type="ECO:0000313" key="2">
    <source>
        <dbReference type="EMBL" id="EGW32569.1"/>
    </source>
</evidence>